<sequence length="469" mass="49174">MLTRSRKKPEGFRGDTTMQSRNLKSIQLPARQQGMVLLLGLLLLLTLTILGVSSFQNANLQERSASNARLQSVAFEAAAAGAASSINFFDAQRDTTPDDQCGALDHVGWADATDWVDVGSVGDATLKQRMYCLADTYPCVGESCVEARPARSQLFVLSRGEITSGGEVVAQRDIEVRLAVLGDGPPIGGDGCGAICLPSCEPGEDMEFPNSNAFRVDGNGGPAITGGCDEMTEAIDDAVRDNRIGNYIGGIATAAPGAPWDTPENVSAFSDNLAAYAQAEQAINGNCQTLCYHEGNYSDSGNNDYGTNEDPQITYIDGDASFGGNVSGAGILFVTGTLSWNGTPNFNGLMVTLGGTFHIDGGGQGGNFGGSVVILGTDGSAFTESDFQNTGGGTGDYVYDCPALLAARDMLDSAGFLNDGNGDPMWSPECDESGTGTPWEVPLESIGVASWRENVGWREEFFGADDEEG</sequence>
<protein>
    <recommendedName>
        <fullName evidence="1">Type 4 fimbrial biogenesis protein PilX N-terminal domain-containing protein</fullName>
    </recommendedName>
</protein>
<keyword evidence="3" id="KW-1185">Reference proteome</keyword>
<organism evidence="2 3">
    <name type="scientific">Marinihelvus fidelis</name>
    <dbReference type="NCBI Taxonomy" id="2613842"/>
    <lineage>
        <taxon>Bacteria</taxon>
        <taxon>Pseudomonadati</taxon>
        <taxon>Pseudomonadota</taxon>
        <taxon>Gammaproteobacteria</taxon>
        <taxon>Chromatiales</taxon>
        <taxon>Wenzhouxiangellaceae</taxon>
        <taxon>Marinihelvus</taxon>
    </lineage>
</organism>
<dbReference type="Proteomes" id="UP000325372">
    <property type="component" value="Unassembled WGS sequence"/>
</dbReference>
<gene>
    <name evidence="2" type="ORF">F3N42_01860</name>
</gene>
<name>A0A5N0TDT1_9GAMM</name>
<comment type="caution">
    <text evidence="2">The sequence shown here is derived from an EMBL/GenBank/DDBJ whole genome shotgun (WGS) entry which is preliminary data.</text>
</comment>
<dbReference type="AlphaFoldDB" id="A0A5N0TDT1"/>
<dbReference type="EMBL" id="VYXP01000002">
    <property type="protein sequence ID" value="KAA9133130.1"/>
    <property type="molecule type" value="Genomic_DNA"/>
</dbReference>
<dbReference type="Pfam" id="PF14341">
    <property type="entry name" value="PilX_N"/>
    <property type="match status" value="1"/>
</dbReference>
<evidence type="ECO:0000313" key="3">
    <source>
        <dbReference type="Proteomes" id="UP000325372"/>
    </source>
</evidence>
<evidence type="ECO:0000313" key="2">
    <source>
        <dbReference type="EMBL" id="KAA9133130.1"/>
    </source>
</evidence>
<dbReference type="InterPro" id="IPR025746">
    <property type="entry name" value="PilX_N_dom"/>
</dbReference>
<reference evidence="2 3" key="1">
    <citation type="submission" date="2019-09" db="EMBL/GenBank/DDBJ databases">
        <title>Wenzhouxiangella sp. Genome sequencing and assembly.</title>
        <authorList>
            <person name="Zhang R."/>
        </authorList>
    </citation>
    <scope>NUCLEOTIDE SEQUENCE [LARGE SCALE GENOMIC DNA]</scope>
    <source>
        <strain evidence="2 3">W260</strain>
    </source>
</reference>
<feature type="domain" description="Type 4 fimbrial biogenesis protein PilX N-terminal" evidence="1">
    <location>
        <begin position="33"/>
        <end position="81"/>
    </location>
</feature>
<accession>A0A5N0TDT1</accession>
<proteinExistence type="predicted"/>
<evidence type="ECO:0000259" key="1">
    <source>
        <dbReference type="Pfam" id="PF14341"/>
    </source>
</evidence>